<dbReference type="GO" id="GO:0010494">
    <property type="term" value="C:cytoplasmic stress granule"/>
    <property type="evidence" value="ECO:0007669"/>
    <property type="project" value="TreeGrafter"/>
</dbReference>
<dbReference type="AlphaFoldDB" id="A0A2U1LDB9"/>
<sequence length="147" mass="15678">MSKTQETRSSSEVSEGPTTVKIYEATQLVTSTPDCGNVQSAASAPRLSPSSSMNSLNSENSTLNPHAKEFKFNPNAKSFVPLQFPYGNLFCPTPACYVWSLDDLISITTAIFPVKYPTIWAADASWSTPTDDVHARLSPGVGGGCVG</sequence>
<dbReference type="PANTHER" id="PTHR12854:SF7">
    <property type="entry name" value="ATAXIN-2 HOMOLOG"/>
    <property type="match status" value="1"/>
</dbReference>
<organism evidence="2 3">
    <name type="scientific">Artemisia annua</name>
    <name type="common">Sweet wormwood</name>
    <dbReference type="NCBI Taxonomy" id="35608"/>
    <lineage>
        <taxon>Eukaryota</taxon>
        <taxon>Viridiplantae</taxon>
        <taxon>Streptophyta</taxon>
        <taxon>Embryophyta</taxon>
        <taxon>Tracheophyta</taxon>
        <taxon>Spermatophyta</taxon>
        <taxon>Magnoliopsida</taxon>
        <taxon>eudicotyledons</taxon>
        <taxon>Gunneridae</taxon>
        <taxon>Pentapetalae</taxon>
        <taxon>asterids</taxon>
        <taxon>campanulids</taxon>
        <taxon>Asterales</taxon>
        <taxon>Asteraceae</taxon>
        <taxon>Asteroideae</taxon>
        <taxon>Anthemideae</taxon>
        <taxon>Artemisiinae</taxon>
        <taxon>Artemisia</taxon>
    </lineage>
</organism>
<protein>
    <submittedName>
        <fullName evidence="2">Polyadenylate-binding protein-interacting protein 3</fullName>
    </submittedName>
</protein>
<dbReference type="GO" id="GO:0034063">
    <property type="term" value="P:stress granule assembly"/>
    <property type="evidence" value="ECO:0007669"/>
    <property type="project" value="TreeGrafter"/>
</dbReference>
<comment type="caution">
    <text evidence="2">The sequence shown here is derived from an EMBL/GenBank/DDBJ whole genome shotgun (WGS) entry which is preliminary data.</text>
</comment>
<accession>A0A2U1LDB9</accession>
<keyword evidence="3" id="KW-1185">Reference proteome</keyword>
<reference evidence="2 3" key="1">
    <citation type="journal article" date="2018" name="Mol. Plant">
        <title>The genome of Artemisia annua provides insight into the evolution of Asteraceae family and artemisinin biosynthesis.</title>
        <authorList>
            <person name="Shen Q."/>
            <person name="Zhang L."/>
            <person name="Liao Z."/>
            <person name="Wang S."/>
            <person name="Yan T."/>
            <person name="Shi P."/>
            <person name="Liu M."/>
            <person name="Fu X."/>
            <person name="Pan Q."/>
            <person name="Wang Y."/>
            <person name="Lv Z."/>
            <person name="Lu X."/>
            <person name="Zhang F."/>
            <person name="Jiang W."/>
            <person name="Ma Y."/>
            <person name="Chen M."/>
            <person name="Hao X."/>
            <person name="Li L."/>
            <person name="Tang Y."/>
            <person name="Lv G."/>
            <person name="Zhou Y."/>
            <person name="Sun X."/>
            <person name="Brodelius P.E."/>
            <person name="Rose J.K.C."/>
            <person name="Tang K."/>
        </authorList>
    </citation>
    <scope>NUCLEOTIDE SEQUENCE [LARGE SCALE GENOMIC DNA]</scope>
    <source>
        <strain evidence="3">cv. Huhao1</strain>
        <tissue evidence="2">Leaf</tissue>
    </source>
</reference>
<evidence type="ECO:0000256" key="1">
    <source>
        <dbReference type="SAM" id="MobiDB-lite"/>
    </source>
</evidence>
<dbReference type="PANTHER" id="PTHR12854">
    <property type="entry name" value="ATAXIN 2-RELATED"/>
    <property type="match status" value="1"/>
</dbReference>
<evidence type="ECO:0000313" key="2">
    <source>
        <dbReference type="EMBL" id="PWA47005.1"/>
    </source>
</evidence>
<dbReference type="STRING" id="35608.A0A2U1LDB9"/>
<dbReference type="EMBL" id="PKPP01010008">
    <property type="protein sequence ID" value="PWA47005.1"/>
    <property type="molecule type" value="Genomic_DNA"/>
</dbReference>
<name>A0A2U1LDB9_ARTAN</name>
<dbReference type="InterPro" id="IPR045117">
    <property type="entry name" value="ATXN2-like"/>
</dbReference>
<dbReference type="Proteomes" id="UP000245207">
    <property type="component" value="Unassembled WGS sequence"/>
</dbReference>
<proteinExistence type="predicted"/>
<feature type="compositionally biased region" description="Low complexity" evidence="1">
    <location>
        <begin position="40"/>
        <end position="65"/>
    </location>
</feature>
<evidence type="ECO:0000313" key="3">
    <source>
        <dbReference type="Proteomes" id="UP000245207"/>
    </source>
</evidence>
<gene>
    <name evidence="2" type="ORF">CTI12_AA503310</name>
</gene>
<dbReference type="GO" id="GO:0003729">
    <property type="term" value="F:mRNA binding"/>
    <property type="evidence" value="ECO:0007669"/>
    <property type="project" value="TreeGrafter"/>
</dbReference>
<feature type="region of interest" description="Disordered" evidence="1">
    <location>
        <begin position="39"/>
        <end position="68"/>
    </location>
</feature>